<evidence type="ECO:0000313" key="3">
    <source>
        <dbReference type="EMBL" id="KAG1771169.1"/>
    </source>
</evidence>
<dbReference type="EMBL" id="JABBWD010000060">
    <property type="protein sequence ID" value="KAG1771169.1"/>
    <property type="molecule type" value="Genomic_DNA"/>
</dbReference>
<feature type="transmembrane region" description="Helical" evidence="1">
    <location>
        <begin position="200"/>
        <end position="223"/>
    </location>
</feature>
<gene>
    <name evidence="3" type="ORF">EV702DRAFT_1270918</name>
</gene>
<keyword evidence="1" id="KW-0472">Membrane</keyword>
<comment type="caution">
    <text evidence="3">The sequence shown here is derived from an EMBL/GenBank/DDBJ whole genome shotgun (WGS) entry which is preliminary data.</text>
</comment>
<name>A0A9P7CYF4_9AGAM</name>
<dbReference type="Proteomes" id="UP000714275">
    <property type="component" value="Unassembled WGS sequence"/>
</dbReference>
<feature type="chain" id="PRO_5040470750" evidence="2">
    <location>
        <begin position="21"/>
        <end position="416"/>
    </location>
</feature>
<feature type="signal peptide" evidence="2">
    <location>
        <begin position="1"/>
        <end position="20"/>
    </location>
</feature>
<keyword evidence="4" id="KW-1185">Reference proteome</keyword>
<proteinExistence type="predicted"/>
<sequence length="416" mass="44782">MQGFTLVGLSLLYHAGAVLAGNTTSRCLSGQLDWYTNAVGETPCMTYQRLRQICNNAYEVGDFALNPPGDNCNDQVVPGTYTAYLASCGASTNQSALTHNATWSTLGFQQAVCNENIKIDNFLYNRSYWTDGSCRWTADYAVEQQAINDNNTFTVCPNQASPSASLPASTTVPPAGASLTSTSATSALSSSSGKSTSQKAIIGGAAGGAALAMIAVLGGVYCYRRGKRPRMIQDTPSMFLGQYLGAQPVYGVSSTDTEPVATQRYRNFSLARRNHGSRKSTLPMIHVLSPERAQSSNTSTSASYLVDGNLSEAAPCDRENDAGTKVSARVSSILDIQKYAAKQLGPQYLKTTPFRLDDMECNFTHYEAHTGGATPRIIYVVDFATYQFLNYRLISPAETAKRQGHWDAGTVRQGVS</sequence>
<evidence type="ECO:0000256" key="2">
    <source>
        <dbReference type="SAM" id="SignalP"/>
    </source>
</evidence>
<reference evidence="3" key="1">
    <citation type="journal article" date="2020" name="New Phytol.">
        <title>Comparative genomics reveals dynamic genome evolution in host specialist ectomycorrhizal fungi.</title>
        <authorList>
            <person name="Lofgren L.A."/>
            <person name="Nguyen N.H."/>
            <person name="Vilgalys R."/>
            <person name="Ruytinx J."/>
            <person name="Liao H.L."/>
            <person name="Branco S."/>
            <person name="Kuo A."/>
            <person name="LaButti K."/>
            <person name="Lipzen A."/>
            <person name="Andreopoulos W."/>
            <person name="Pangilinan J."/>
            <person name="Riley R."/>
            <person name="Hundley H."/>
            <person name="Na H."/>
            <person name="Barry K."/>
            <person name="Grigoriev I.V."/>
            <person name="Stajich J.E."/>
            <person name="Kennedy P.G."/>
        </authorList>
    </citation>
    <scope>NUCLEOTIDE SEQUENCE</scope>
    <source>
        <strain evidence="3">DOB743</strain>
    </source>
</reference>
<keyword evidence="2" id="KW-0732">Signal</keyword>
<protein>
    <submittedName>
        <fullName evidence="3">Uncharacterized protein</fullName>
    </submittedName>
</protein>
<dbReference type="AlphaFoldDB" id="A0A9P7CYF4"/>
<dbReference type="OrthoDB" id="2757214at2759"/>
<evidence type="ECO:0000313" key="4">
    <source>
        <dbReference type="Proteomes" id="UP000714275"/>
    </source>
</evidence>
<accession>A0A9P7CYF4</accession>
<keyword evidence="1" id="KW-0812">Transmembrane</keyword>
<organism evidence="3 4">
    <name type="scientific">Suillus placidus</name>
    <dbReference type="NCBI Taxonomy" id="48579"/>
    <lineage>
        <taxon>Eukaryota</taxon>
        <taxon>Fungi</taxon>
        <taxon>Dikarya</taxon>
        <taxon>Basidiomycota</taxon>
        <taxon>Agaricomycotina</taxon>
        <taxon>Agaricomycetes</taxon>
        <taxon>Agaricomycetidae</taxon>
        <taxon>Boletales</taxon>
        <taxon>Suillineae</taxon>
        <taxon>Suillaceae</taxon>
        <taxon>Suillus</taxon>
    </lineage>
</organism>
<keyword evidence="1" id="KW-1133">Transmembrane helix</keyword>
<evidence type="ECO:0000256" key="1">
    <source>
        <dbReference type="SAM" id="Phobius"/>
    </source>
</evidence>